<dbReference type="Proteomes" id="UP000272412">
    <property type="component" value="Unassembled WGS sequence"/>
</dbReference>
<feature type="region of interest" description="Disordered" evidence="1">
    <location>
        <begin position="23"/>
        <end position="61"/>
    </location>
</feature>
<dbReference type="RefSeq" id="WP_096295216.1">
    <property type="nucleotide sequence ID" value="NZ_CP023429.1"/>
</dbReference>
<feature type="signal peptide" evidence="2">
    <location>
        <begin position="1"/>
        <end position="20"/>
    </location>
</feature>
<accession>A0A3N4MM62</accession>
<feature type="chain" id="PRO_5018178040" description="Lipoprotein" evidence="2">
    <location>
        <begin position="21"/>
        <end position="130"/>
    </location>
</feature>
<dbReference type="KEGG" id="nwx:CGZ65_06030"/>
<comment type="caution">
    <text evidence="3">The sequence shown here is derived from an EMBL/GenBank/DDBJ whole genome shotgun (WGS) entry which is preliminary data.</text>
</comment>
<reference evidence="3 4" key="1">
    <citation type="submission" date="2018-11" db="EMBL/GenBank/DDBJ databases">
        <title>Neisseria weixii sp. nov. isolated from the rectal contents of plateau pika (Ochotona cruzoniae).</title>
        <authorList>
            <person name="Zhang G."/>
        </authorList>
    </citation>
    <scope>NUCLEOTIDE SEQUENCE [LARGE SCALE GENOMIC DNA]</scope>
    <source>
        <strain evidence="3 4">10009</strain>
    </source>
</reference>
<feature type="region of interest" description="Disordered" evidence="1">
    <location>
        <begin position="106"/>
        <end position="130"/>
    </location>
</feature>
<evidence type="ECO:0000313" key="3">
    <source>
        <dbReference type="EMBL" id="RPD84165.1"/>
    </source>
</evidence>
<dbReference type="AlphaFoldDB" id="A0A3N4MM62"/>
<evidence type="ECO:0008006" key="5">
    <source>
        <dbReference type="Google" id="ProtNLM"/>
    </source>
</evidence>
<gene>
    <name evidence="3" type="ORF">EGK74_11425</name>
</gene>
<proteinExistence type="predicted"/>
<keyword evidence="4" id="KW-1185">Reference proteome</keyword>
<name>A0A3N4MM62_9NEIS</name>
<dbReference type="EMBL" id="RPFL01000041">
    <property type="protein sequence ID" value="RPD84165.1"/>
    <property type="molecule type" value="Genomic_DNA"/>
</dbReference>
<evidence type="ECO:0000256" key="2">
    <source>
        <dbReference type="SAM" id="SignalP"/>
    </source>
</evidence>
<keyword evidence="2" id="KW-0732">Signal</keyword>
<evidence type="ECO:0000256" key="1">
    <source>
        <dbReference type="SAM" id="MobiDB-lite"/>
    </source>
</evidence>
<dbReference type="PROSITE" id="PS51257">
    <property type="entry name" value="PROKAR_LIPOPROTEIN"/>
    <property type="match status" value="1"/>
</dbReference>
<evidence type="ECO:0000313" key="4">
    <source>
        <dbReference type="Proteomes" id="UP000272412"/>
    </source>
</evidence>
<protein>
    <recommendedName>
        <fullName evidence="5">Lipoprotein</fullName>
    </recommendedName>
</protein>
<feature type="compositionally biased region" description="Polar residues" evidence="1">
    <location>
        <begin position="27"/>
        <end position="43"/>
    </location>
</feature>
<organism evidence="3 4">
    <name type="scientific">Neisseria weixii</name>
    <dbReference type="NCBI Taxonomy" id="1853276"/>
    <lineage>
        <taxon>Bacteria</taxon>
        <taxon>Pseudomonadati</taxon>
        <taxon>Pseudomonadota</taxon>
        <taxon>Betaproteobacteria</taxon>
        <taxon>Neisseriales</taxon>
        <taxon>Neisseriaceae</taxon>
        <taxon>Neisseria</taxon>
    </lineage>
</organism>
<sequence length="130" mass="13790">MNITKTLPTLALISLLTACGGGGGGTNHQPSADSTPTKQNTANSDAADASDGQTNASSKNIYIAPKITEPAGPNYNWSTTTINSHVFSNTEANDFSKIFPLGYSESKYSEEETRPKPSSNNPYRSSREEG</sequence>